<proteinExistence type="predicted"/>
<organism evidence="1 2">
    <name type="scientific">Avena sativa</name>
    <name type="common">Oat</name>
    <dbReference type="NCBI Taxonomy" id="4498"/>
    <lineage>
        <taxon>Eukaryota</taxon>
        <taxon>Viridiplantae</taxon>
        <taxon>Streptophyta</taxon>
        <taxon>Embryophyta</taxon>
        <taxon>Tracheophyta</taxon>
        <taxon>Spermatophyta</taxon>
        <taxon>Magnoliopsida</taxon>
        <taxon>Liliopsida</taxon>
        <taxon>Poales</taxon>
        <taxon>Poaceae</taxon>
        <taxon>BOP clade</taxon>
        <taxon>Pooideae</taxon>
        <taxon>Poodae</taxon>
        <taxon>Poeae</taxon>
        <taxon>Poeae Chloroplast Group 1 (Aveneae type)</taxon>
        <taxon>Aveninae</taxon>
        <taxon>Avena</taxon>
    </lineage>
</organism>
<reference evidence="1" key="1">
    <citation type="submission" date="2021-05" db="EMBL/GenBank/DDBJ databases">
        <authorList>
            <person name="Scholz U."/>
            <person name="Mascher M."/>
            <person name="Fiebig A."/>
        </authorList>
    </citation>
    <scope>NUCLEOTIDE SEQUENCE [LARGE SCALE GENOMIC DNA]</scope>
</reference>
<name>A0ACD5TIB0_AVESA</name>
<accession>A0ACD5TIB0</accession>
<dbReference type="EnsemblPlants" id="AVESA.00010b.r2.1AG0058060.1">
    <property type="protein sequence ID" value="AVESA.00010b.r2.1AG0058060.1.CDS.1"/>
    <property type="gene ID" value="AVESA.00010b.r2.1AG0058060"/>
</dbReference>
<dbReference type="Proteomes" id="UP001732700">
    <property type="component" value="Chromosome 1A"/>
</dbReference>
<protein>
    <submittedName>
        <fullName evidence="1">Uncharacterized protein</fullName>
    </submittedName>
</protein>
<evidence type="ECO:0000313" key="1">
    <source>
        <dbReference type="EnsemblPlants" id="AVESA.00010b.r2.1AG0058060.1.CDS.1"/>
    </source>
</evidence>
<keyword evidence="2" id="KW-1185">Reference proteome</keyword>
<evidence type="ECO:0000313" key="2">
    <source>
        <dbReference type="Proteomes" id="UP001732700"/>
    </source>
</evidence>
<reference evidence="1" key="2">
    <citation type="submission" date="2025-09" db="UniProtKB">
        <authorList>
            <consortium name="EnsemblPlants"/>
        </authorList>
    </citation>
    <scope>IDENTIFICATION</scope>
</reference>
<sequence length="388" mass="42844">MAAARVRSRWTDLHPDLLGLVLSRVLSHADRVRLRAVCRAWRSGARTVQHLLPPLPPLAALRDGSFLSLPDGAIHRMPIPEDVFHRVCTGGMLFLVHHDDRCSLMHPGSGDVTPQEIRPTTIWYRLTVPTRTSAEEVRKVVVADHFVAVRTLKSVRVYARGGAESTGVEWVAPEYCSPESADMALFQGKLYVLTVKKEDREYGLYALDIAGSAEEGGISVVASVPCISGTKIPRDRTSSFDRQHRFYLVVSGDRLLMVEHTINRWPDGARAPSEFLVLEAADLNGQAPGWSKVDTLMGHALFVSEGCSESLSLPVGVTVSGGAHEDCIYFMSEAYANGYNYSYYMELECGVYNMRQGTVESPLPPLNMMAETTLEGPWPPTWLFPVGT</sequence>